<dbReference type="PANTHER" id="PTHR11388:SF99">
    <property type="entry name" value="SOLUTE CARRIER ORGANIC ANION TRANSPORTER FAMILY MEMBER 1C1"/>
    <property type="match status" value="1"/>
</dbReference>
<dbReference type="PROSITE" id="PS51465">
    <property type="entry name" value="KAZAL_2"/>
    <property type="match status" value="1"/>
</dbReference>
<comment type="subcellular location">
    <subcellularLocation>
        <location evidence="1 15">Cell membrane</location>
        <topology evidence="1 15">Multi-pass membrane protein</topology>
    </subcellularLocation>
</comment>
<dbReference type="Proteomes" id="UP000248483">
    <property type="component" value="Unplaced"/>
</dbReference>
<comment type="catalytic activity">
    <reaction evidence="14">
        <text>L-thyroxine sulfate(out) = L-thyroxine sulfate(in)</text>
        <dbReference type="Rhea" id="RHEA:73311"/>
        <dbReference type="ChEBI" id="CHEBI:176512"/>
    </reaction>
</comment>
<evidence type="ECO:0000256" key="1">
    <source>
        <dbReference type="ARBA" id="ARBA00004651"/>
    </source>
</evidence>
<dbReference type="GO" id="GO:0016323">
    <property type="term" value="C:basolateral plasma membrane"/>
    <property type="evidence" value="ECO:0007669"/>
    <property type="project" value="TreeGrafter"/>
</dbReference>
<accession>A0A2Y9NQ16</accession>
<evidence type="ECO:0000256" key="10">
    <source>
        <dbReference type="ARBA" id="ARBA00023157"/>
    </source>
</evidence>
<comment type="similarity">
    <text evidence="2 15">Belongs to the organo anion transporter (TC 2.A.60) family.</text>
</comment>
<dbReference type="CTD" id="53919"/>
<dbReference type="GO" id="GO:0006811">
    <property type="term" value="P:monoatomic ion transport"/>
    <property type="evidence" value="ECO:0007669"/>
    <property type="project" value="UniProtKB-KW"/>
</dbReference>
<evidence type="ECO:0000256" key="3">
    <source>
        <dbReference type="ARBA" id="ARBA00022448"/>
    </source>
</evidence>
<keyword evidence="9 15" id="KW-0472">Membrane</keyword>
<evidence type="ECO:0000256" key="7">
    <source>
        <dbReference type="ARBA" id="ARBA00023055"/>
    </source>
</evidence>
<evidence type="ECO:0000256" key="8">
    <source>
        <dbReference type="ARBA" id="ARBA00023065"/>
    </source>
</evidence>
<organism evidence="17 18">
    <name type="scientific">Delphinapterus leucas</name>
    <name type="common">Beluga whale</name>
    <dbReference type="NCBI Taxonomy" id="9749"/>
    <lineage>
        <taxon>Eukaryota</taxon>
        <taxon>Metazoa</taxon>
        <taxon>Chordata</taxon>
        <taxon>Craniata</taxon>
        <taxon>Vertebrata</taxon>
        <taxon>Euteleostomi</taxon>
        <taxon>Mammalia</taxon>
        <taxon>Eutheria</taxon>
        <taxon>Laurasiatheria</taxon>
        <taxon>Artiodactyla</taxon>
        <taxon>Whippomorpha</taxon>
        <taxon>Cetacea</taxon>
        <taxon>Odontoceti</taxon>
        <taxon>Monodontidae</taxon>
        <taxon>Delphinapterus</taxon>
    </lineage>
</organism>
<keyword evidence="3 15" id="KW-0813">Transport</keyword>
<evidence type="ECO:0000256" key="14">
    <source>
        <dbReference type="ARBA" id="ARBA00052624"/>
    </source>
</evidence>
<feature type="transmembrane region" description="Helical" evidence="15">
    <location>
        <begin position="111"/>
        <end position="132"/>
    </location>
</feature>
<evidence type="ECO:0000256" key="4">
    <source>
        <dbReference type="ARBA" id="ARBA00022475"/>
    </source>
</evidence>
<dbReference type="RefSeq" id="XP_022433432.1">
    <property type="nucleotide sequence ID" value="XM_022577724.1"/>
</dbReference>
<evidence type="ECO:0000256" key="15">
    <source>
        <dbReference type="RuleBase" id="RU362056"/>
    </source>
</evidence>
<evidence type="ECO:0000313" key="17">
    <source>
        <dbReference type="Proteomes" id="UP000248483"/>
    </source>
</evidence>
<comment type="caution">
    <text evidence="15">Lacks conserved residue(s) required for the propagation of feature annotation.</text>
</comment>
<dbReference type="FunFam" id="3.30.60.30:FF:000048">
    <property type="entry name" value="Solute carrier organic anion transporter family member"/>
    <property type="match status" value="1"/>
</dbReference>
<dbReference type="Gene3D" id="1.20.1250.20">
    <property type="entry name" value="MFS general substrate transporter like domains"/>
    <property type="match status" value="1"/>
</dbReference>
<comment type="catalytic activity">
    <reaction evidence="13">
        <text>L-thyroxine(out) = L-thyroxine(in)</text>
        <dbReference type="Rhea" id="RHEA:71819"/>
        <dbReference type="ChEBI" id="CHEBI:58448"/>
    </reaction>
</comment>
<dbReference type="AlphaFoldDB" id="A0A2Y9NQ16"/>
<evidence type="ECO:0000256" key="11">
    <source>
        <dbReference type="ARBA" id="ARBA00023180"/>
    </source>
</evidence>
<evidence type="ECO:0000256" key="12">
    <source>
        <dbReference type="ARBA" id="ARBA00050960"/>
    </source>
</evidence>
<comment type="catalytic activity">
    <reaction evidence="12">
        <text>3,3',5'-triiodo-L-thyronine(out) = 3,3',5'-triiodo-L-thyronine(in)</text>
        <dbReference type="Rhea" id="RHEA:71815"/>
        <dbReference type="ChEBI" id="CHEBI:57261"/>
    </reaction>
</comment>
<feature type="transmembrane region" description="Helical" evidence="15">
    <location>
        <begin position="562"/>
        <end position="585"/>
    </location>
</feature>
<keyword evidence="4" id="KW-1003">Cell membrane</keyword>
<feature type="transmembrane region" description="Helical" evidence="15">
    <location>
        <begin position="471"/>
        <end position="498"/>
    </location>
</feature>
<dbReference type="InterPro" id="IPR036259">
    <property type="entry name" value="MFS_trans_sf"/>
</dbReference>
<reference evidence="18" key="1">
    <citation type="submission" date="2025-08" db="UniProtKB">
        <authorList>
            <consortium name="RefSeq"/>
        </authorList>
    </citation>
    <scope>IDENTIFICATION</scope>
    <source>
        <tissue evidence="18">Blood</tissue>
    </source>
</reference>
<dbReference type="GO" id="GO:0015125">
    <property type="term" value="F:bile acid transmembrane transporter activity"/>
    <property type="evidence" value="ECO:0007669"/>
    <property type="project" value="TreeGrafter"/>
</dbReference>
<feature type="transmembrane region" description="Helical" evidence="15">
    <location>
        <begin position="221"/>
        <end position="251"/>
    </location>
</feature>
<dbReference type="Pfam" id="PF03137">
    <property type="entry name" value="OATP"/>
    <property type="match status" value="2"/>
</dbReference>
<feature type="transmembrane region" description="Helical" evidence="15">
    <location>
        <begin position="510"/>
        <end position="533"/>
    </location>
</feature>
<dbReference type="GeneID" id="111176827"/>
<dbReference type="GO" id="GO:0043252">
    <property type="term" value="P:sodium-independent organic anion transport"/>
    <property type="evidence" value="ECO:0007669"/>
    <property type="project" value="TreeGrafter"/>
</dbReference>
<dbReference type="NCBIfam" id="TIGR00805">
    <property type="entry name" value="oat"/>
    <property type="match status" value="1"/>
</dbReference>
<dbReference type="PANTHER" id="PTHR11388">
    <property type="entry name" value="ORGANIC ANION TRANSPORTER"/>
    <property type="match status" value="1"/>
</dbReference>
<dbReference type="SUPFAM" id="SSF103473">
    <property type="entry name" value="MFS general substrate transporter"/>
    <property type="match status" value="1"/>
</dbReference>
<feature type="transmembrane region" description="Helical" evidence="15">
    <location>
        <begin position="80"/>
        <end position="99"/>
    </location>
</feature>
<dbReference type="InterPro" id="IPR002350">
    <property type="entry name" value="Kazal_dom"/>
</dbReference>
<sequence>MDTSSKENIQLFSKNSMQPVGRPSFKTEYPSSEEKQPCCGELKVFLGALSFVYFAKALAEGYLKSTITQIERRFDIPSSLVGVIDGSFEIGNLLVITFVSYFGAKLHRPKIIGAGCLIMGVGTLLIAMPHFFMEQYRYERYSPFSNSTFSISPCFLGSNSPLPISVMEKSQSKINNECEIDAGSSMWAYVFLGNLLRGIGETPIQPLGIAYLDDFANEDNAAFYIGCVQTVAIIGPIFGFLLGSLCAKLYVDIGFVNLDHINITPKDPQWVGAWWLGYLIAGSISLLAAVPFWYLPKSLPRPRSREDSNSSSEKSKFIMDDHTDYQTPLGEKAKIMEMARDFLPSLKSLFGNPVYFLYLCASTVQFNSLFGMVTYKPKYIEQQYGQSSSKANFVIDCNSRCKCSETKWEPMCGANGITYASACLAGCQTSTGSGKTTTFNNCTCVGTAASKSGNSSGMVGRCQKDNGCPEMFLYFLVISVITSYTLSLGGIPGYILLLRCIKPQLKSFALGIYTLAVRVLAGIPAPVYFGVLIDTSCLKWGFKRCGSRGSCRLYDSNAFRHMYLGLTMILGTMSIFLSTAVLFTLKKKYVSKHRSFRTKRERTMESTRISKENCTTSDHLLQPSYWPGKETQL</sequence>
<evidence type="ECO:0000256" key="2">
    <source>
        <dbReference type="ARBA" id="ARBA00009657"/>
    </source>
</evidence>
<name>A0A2Y9NQ16_DELLE</name>
<evidence type="ECO:0000256" key="9">
    <source>
        <dbReference type="ARBA" id="ARBA00023136"/>
    </source>
</evidence>
<keyword evidence="11" id="KW-0325">Glycoprotein</keyword>
<evidence type="ECO:0000256" key="6">
    <source>
        <dbReference type="ARBA" id="ARBA00022989"/>
    </source>
</evidence>
<dbReference type="GO" id="GO:0015347">
    <property type="term" value="F:sodium-independent organic anion transmembrane transporter activity"/>
    <property type="evidence" value="ECO:0007669"/>
    <property type="project" value="TreeGrafter"/>
</dbReference>
<keyword evidence="8 15" id="KW-0406">Ion transport</keyword>
<keyword evidence="6 15" id="KW-1133">Transmembrane helix</keyword>
<evidence type="ECO:0000256" key="13">
    <source>
        <dbReference type="ARBA" id="ARBA00051340"/>
    </source>
</evidence>
<gene>
    <name evidence="18" type="primary">SLCO1C1</name>
</gene>
<dbReference type="FunFam" id="1.20.1250.20:FF:000407">
    <property type="entry name" value="Solute carrier organic anion transporter family member"/>
    <property type="match status" value="1"/>
</dbReference>
<feature type="domain" description="Kazal-like" evidence="16">
    <location>
        <begin position="391"/>
        <end position="446"/>
    </location>
</feature>
<keyword evidence="10" id="KW-1015">Disulfide bond</keyword>
<protein>
    <recommendedName>
        <fullName evidence="15">Solute carrier organic anion transporter family member</fullName>
    </recommendedName>
</protein>
<keyword evidence="17" id="KW-1185">Reference proteome</keyword>
<proteinExistence type="inferred from homology"/>
<feature type="transmembrane region" description="Helical" evidence="15">
    <location>
        <begin position="271"/>
        <end position="295"/>
    </location>
</feature>
<feature type="transmembrane region" description="Helical" evidence="15">
    <location>
        <begin position="355"/>
        <end position="375"/>
    </location>
</feature>
<keyword evidence="5 15" id="KW-0812">Transmembrane</keyword>
<keyword evidence="7" id="KW-0445">Lipid transport</keyword>
<evidence type="ECO:0000256" key="5">
    <source>
        <dbReference type="ARBA" id="ARBA00022692"/>
    </source>
</evidence>
<dbReference type="InterPro" id="IPR004156">
    <property type="entry name" value="OATP"/>
</dbReference>
<evidence type="ECO:0000259" key="16">
    <source>
        <dbReference type="PROSITE" id="PS51465"/>
    </source>
</evidence>
<evidence type="ECO:0000313" key="18">
    <source>
        <dbReference type="RefSeq" id="XP_022433432.1"/>
    </source>
</evidence>